<dbReference type="InterPro" id="IPR005235">
    <property type="entry name" value="YmdB-like"/>
</dbReference>
<dbReference type="EMBL" id="UINC01026357">
    <property type="protein sequence ID" value="SVB03657.1"/>
    <property type="molecule type" value="Genomic_DNA"/>
</dbReference>
<dbReference type="InterPro" id="IPR029052">
    <property type="entry name" value="Metallo-depent_PP-like"/>
</dbReference>
<dbReference type="SUPFAM" id="SSF56300">
    <property type="entry name" value="Metallo-dependent phosphatases"/>
    <property type="match status" value="1"/>
</dbReference>
<dbReference type="PANTHER" id="PTHR36303">
    <property type="entry name" value="2',3'-CYCLIC-NUCLEOTIDE 2'-PHOSPHODIESTERASE"/>
    <property type="match status" value="1"/>
</dbReference>
<protein>
    <recommendedName>
        <fullName evidence="2">Calcineurin-like phosphoesterase domain-containing protein</fullName>
    </recommendedName>
</protein>
<proteinExistence type="predicted"/>
<dbReference type="PIRSF" id="PIRSF004789">
    <property type="entry name" value="DR1281"/>
    <property type="match status" value="1"/>
</dbReference>
<dbReference type="PANTHER" id="PTHR36303:SF1">
    <property type="entry name" value="2',3'-CYCLIC-NUCLEOTIDE 2'-PHOSPHODIESTERASE"/>
    <property type="match status" value="1"/>
</dbReference>
<organism evidence="1">
    <name type="scientific">marine metagenome</name>
    <dbReference type="NCBI Taxonomy" id="408172"/>
    <lineage>
        <taxon>unclassified sequences</taxon>
        <taxon>metagenomes</taxon>
        <taxon>ecological metagenomes</taxon>
    </lineage>
</organism>
<accession>A0A382ARP7</accession>
<evidence type="ECO:0000313" key="1">
    <source>
        <dbReference type="EMBL" id="SVB03657.1"/>
    </source>
</evidence>
<dbReference type="AlphaFoldDB" id="A0A382ARP7"/>
<reference evidence="1" key="1">
    <citation type="submission" date="2018-05" db="EMBL/GenBank/DDBJ databases">
        <authorList>
            <person name="Lanie J.A."/>
            <person name="Ng W.-L."/>
            <person name="Kazmierczak K.M."/>
            <person name="Andrzejewski T.M."/>
            <person name="Davidsen T.M."/>
            <person name="Wayne K.J."/>
            <person name="Tettelin H."/>
            <person name="Glass J.I."/>
            <person name="Rusch D."/>
            <person name="Podicherti R."/>
            <person name="Tsui H.-C.T."/>
            <person name="Winkler M.E."/>
        </authorList>
    </citation>
    <scope>NUCLEOTIDE SEQUENCE</scope>
</reference>
<sequence>MKEKFKPDVIIANAENAASGYGLTEKIANELFDQGINVLTLGNHAWDQREMLSYIEECPKIVRAINYPKGVPGKGEYKIVLEDGRSLIVIQVMLRLFMGMSLDDPFAIIKNRLSSEYLGTTCNGILIDMHGEATSEKNAFAHFVDGKVTAVIGTHTHIPTADARLLDNKTAYQTDTGMTGDYNSVIGMDRENPIHAFSLGYRRDGRFTPANGKGKICGVFIESNDKNGLAERIDPFQI</sequence>
<dbReference type="GO" id="GO:0004113">
    <property type="term" value="F:2',3'-cyclic-nucleotide 3'-phosphodiesterase activity"/>
    <property type="evidence" value="ECO:0007669"/>
    <property type="project" value="TreeGrafter"/>
</dbReference>
<gene>
    <name evidence="1" type="ORF">METZ01_LOCUS156511</name>
</gene>
<evidence type="ECO:0008006" key="2">
    <source>
        <dbReference type="Google" id="ProtNLM"/>
    </source>
</evidence>
<dbReference type="Gene3D" id="3.60.21.10">
    <property type="match status" value="1"/>
</dbReference>
<dbReference type="Pfam" id="PF13277">
    <property type="entry name" value="YmdB"/>
    <property type="match status" value="1"/>
</dbReference>
<name>A0A382ARP7_9ZZZZ</name>